<evidence type="ECO:0000313" key="1">
    <source>
        <dbReference type="EMBL" id="MEQ2234910.1"/>
    </source>
</evidence>
<gene>
    <name evidence="1" type="ORF">ILYODFUR_036211</name>
</gene>
<protein>
    <submittedName>
        <fullName evidence="1">Uncharacterized protein</fullName>
    </submittedName>
</protein>
<proteinExistence type="predicted"/>
<sequence>LHQEASVLGLPSIPCILIMGKQLFKVAVEQVIVNDHIKSLTAALSYAFSMLYVENIKISKGHVPHTGIQTKV</sequence>
<feature type="non-terminal residue" evidence="1">
    <location>
        <position position="1"/>
    </location>
</feature>
<dbReference type="EMBL" id="JAHRIQ010041998">
    <property type="protein sequence ID" value="MEQ2234910.1"/>
    <property type="molecule type" value="Genomic_DNA"/>
</dbReference>
<feature type="non-terminal residue" evidence="1">
    <location>
        <position position="72"/>
    </location>
</feature>
<dbReference type="Proteomes" id="UP001482620">
    <property type="component" value="Unassembled WGS sequence"/>
</dbReference>
<reference evidence="1 2" key="1">
    <citation type="submission" date="2021-06" db="EMBL/GenBank/DDBJ databases">
        <authorList>
            <person name="Palmer J.M."/>
        </authorList>
    </citation>
    <scope>NUCLEOTIDE SEQUENCE [LARGE SCALE GENOMIC DNA]</scope>
    <source>
        <strain evidence="2">if_2019</strain>
        <tissue evidence="1">Muscle</tissue>
    </source>
</reference>
<keyword evidence="2" id="KW-1185">Reference proteome</keyword>
<evidence type="ECO:0000313" key="2">
    <source>
        <dbReference type="Proteomes" id="UP001482620"/>
    </source>
</evidence>
<comment type="caution">
    <text evidence="1">The sequence shown here is derived from an EMBL/GenBank/DDBJ whole genome shotgun (WGS) entry which is preliminary data.</text>
</comment>
<organism evidence="1 2">
    <name type="scientific">Ilyodon furcidens</name>
    <name type="common">goldbreast splitfin</name>
    <dbReference type="NCBI Taxonomy" id="33524"/>
    <lineage>
        <taxon>Eukaryota</taxon>
        <taxon>Metazoa</taxon>
        <taxon>Chordata</taxon>
        <taxon>Craniata</taxon>
        <taxon>Vertebrata</taxon>
        <taxon>Euteleostomi</taxon>
        <taxon>Actinopterygii</taxon>
        <taxon>Neopterygii</taxon>
        <taxon>Teleostei</taxon>
        <taxon>Neoteleostei</taxon>
        <taxon>Acanthomorphata</taxon>
        <taxon>Ovalentaria</taxon>
        <taxon>Atherinomorphae</taxon>
        <taxon>Cyprinodontiformes</taxon>
        <taxon>Goodeidae</taxon>
        <taxon>Ilyodon</taxon>
    </lineage>
</organism>
<accession>A0ABV0TPS1</accession>
<name>A0ABV0TPS1_9TELE</name>